<dbReference type="CDD" id="cd04301">
    <property type="entry name" value="NAT_SF"/>
    <property type="match status" value="1"/>
</dbReference>
<reference evidence="3 4" key="1">
    <citation type="submission" date="2016-11" db="EMBL/GenBank/DDBJ databases">
        <authorList>
            <person name="Jaros S."/>
            <person name="Januszkiewicz K."/>
            <person name="Wedrychowicz H."/>
        </authorList>
    </citation>
    <scope>NUCLEOTIDE SEQUENCE [LARGE SCALE GENOMIC DNA]</scope>
    <source>
        <strain evidence="3 4">DSM 17477</strain>
    </source>
</reference>
<evidence type="ECO:0000313" key="4">
    <source>
        <dbReference type="Proteomes" id="UP000184052"/>
    </source>
</evidence>
<dbReference type="InterPro" id="IPR050769">
    <property type="entry name" value="NAT_camello-type"/>
</dbReference>
<dbReference type="EMBL" id="FQZL01000051">
    <property type="protein sequence ID" value="SHJ88237.1"/>
    <property type="molecule type" value="Genomic_DNA"/>
</dbReference>
<dbReference type="GO" id="GO:0008080">
    <property type="term" value="F:N-acetyltransferase activity"/>
    <property type="evidence" value="ECO:0007669"/>
    <property type="project" value="InterPro"/>
</dbReference>
<proteinExistence type="predicted"/>
<dbReference type="InterPro" id="IPR016181">
    <property type="entry name" value="Acyl_CoA_acyltransferase"/>
</dbReference>
<evidence type="ECO:0000256" key="1">
    <source>
        <dbReference type="ARBA" id="ARBA00022679"/>
    </source>
</evidence>
<evidence type="ECO:0000259" key="2">
    <source>
        <dbReference type="PROSITE" id="PS51186"/>
    </source>
</evidence>
<dbReference type="RefSeq" id="WP_073051076.1">
    <property type="nucleotide sequence ID" value="NZ_FQZL01000051.1"/>
</dbReference>
<dbReference type="PROSITE" id="PS51186">
    <property type="entry name" value="GNAT"/>
    <property type="match status" value="1"/>
</dbReference>
<dbReference type="OrthoDB" id="948250at2"/>
<keyword evidence="4" id="KW-1185">Reference proteome</keyword>
<feature type="domain" description="N-acetyltransferase" evidence="2">
    <location>
        <begin position="4"/>
        <end position="155"/>
    </location>
</feature>
<dbReference type="SUPFAM" id="SSF55729">
    <property type="entry name" value="Acyl-CoA N-acyltransferases (Nat)"/>
    <property type="match status" value="1"/>
</dbReference>
<dbReference type="STRING" id="1121476.SAMN02745751_03628"/>
<protein>
    <submittedName>
        <fullName evidence="3">Acetyltransferase (GNAT) domain-containing protein</fullName>
    </submittedName>
</protein>
<dbReference type="PANTHER" id="PTHR13947">
    <property type="entry name" value="GNAT FAMILY N-ACETYLTRANSFERASE"/>
    <property type="match status" value="1"/>
</dbReference>
<dbReference type="AlphaFoldDB" id="A0A1M6MXP0"/>
<accession>A0A1M6MXP0</accession>
<organism evidence="3 4">
    <name type="scientific">Dethiosulfatibacter aminovorans DSM 17477</name>
    <dbReference type="NCBI Taxonomy" id="1121476"/>
    <lineage>
        <taxon>Bacteria</taxon>
        <taxon>Bacillati</taxon>
        <taxon>Bacillota</taxon>
        <taxon>Tissierellia</taxon>
        <taxon>Dethiosulfatibacter</taxon>
    </lineage>
</organism>
<gene>
    <name evidence="3" type="ORF">SAMN02745751_03628</name>
</gene>
<name>A0A1M6MXP0_9FIRM</name>
<dbReference type="Proteomes" id="UP000184052">
    <property type="component" value="Unassembled WGS sequence"/>
</dbReference>
<dbReference type="PANTHER" id="PTHR13947:SF37">
    <property type="entry name" value="LD18367P"/>
    <property type="match status" value="1"/>
</dbReference>
<keyword evidence="1 3" id="KW-0808">Transferase</keyword>
<dbReference type="Gene3D" id="3.40.630.30">
    <property type="match status" value="1"/>
</dbReference>
<sequence length="159" mass="18489">MNCLLIREAKPGEPSLVVHFYYKLFEQQFGFLPSTEKYFLHAMTELFDDQDGNKLWVIEEAGEIKGSICIVKKGNAEAQLRLFGTDMSLQGKGAGKQLMQKAMNFCKERGYSHVILWTIDICESACYLYDKFGFRFIESKPNTTWANYLMTEEKWEYFA</sequence>
<dbReference type="Pfam" id="PF00583">
    <property type="entry name" value="Acetyltransf_1"/>
    <property type="match status" value="1"/>
</dbReference>
<dbReference type="InterPro" id="IPR000182">
    <property type="entry name" value="GNAT_dom"/>
</dbReference>
<evidence type="ECO:0000313" key="3">
    <source>
        <dbReference type="EMBL" id="SHJ88237.1"/>
    </source>
</evidence>